<dbReference type="Gene3D" id="3.40.1260.10">
    <property type="entry name" value="DsrEFH-like"/>
    <property type="match status" value="1"/>
</dbReference>
<evidence type="ECO:0000313" key="2">
    <source>
        <dbReference type="Proteomes" id="UP000034137"/>
    </source>
</evidence>
<comment type="caution">
    <text evidence="1">The sequence shown here is derived from an EMBL/GenBank/DDBJ whole genome shotgun (WGS) entry which is preliminary data.</text>
</comment>
<dbReference type="PANTHER" id="PTHR34874">
    <property type="entry name" value="PROTEIN YCHN"/>
    <property type="match status" value="1"/>
</dbReference>
<organism evidence="1 2">
    <name type="scientific">Candidatus Falkowbacteria bacterium GW2011_GWF2_39_8</name>
    <dbReference type="NCBI Taxonomy" id="1618642"/>
    <lineage>
        <taxon>Bacteria</taxon>
        <taxon>Candidatus Falkowiibacteriota</taxon>
    </lineage>
</organism>
<dbReference type="EMBL" id="LBXO01000019">
    <property type="protein sequence ID" value="KKR32902.1"/>
    <property type="molecule type" value="Genomic_DNA"/>
</dbReference>
<dbReference type="InterPro" id="IPR027396">
    <property type="entry name" value="DsrEFH-like"/>
</dbReference>
<proteinExistence type="predicted"/>
<reference evidence="1 2" key="1">
    <citation type="journal article" date="2015" name="Nature">
        <title>rRNA introns, odd ribosomes, and small enigmatic genomes across a large radiation of phyla.</title>
        <authorList>
            <person name="Brown C.T."/>
            <person name="Hug L.A."/>
            <person name="Thomas B.C."/>
            <person name="Sharon I."/>
            <person name="Castelle C.J."/>
            <person name="Singh A."/>
            <person name="Wilkins M.J."/>
            <person name="Williams K.H."/>
            <person name="Banfield J.F."/>
        </authorList>
    </citation>
    <scope>NUCLEOTIDE SEQUENCE [LARGE SCALE GENOMIC DNA]</scope>
</reference>
<dbReference type="Pfam" id="PF02635">
    <property type="entry name" value="DsrE"/>
    <property type="match status" value="1"/>
</dbReference>
<sequence length="107" mass="11807">MKLSIIISSTNAETNWNALRLANLAIIKGDTVGIFLVGEGVEYEKHSSDKFDIKNQVEQFLSSDNAKIMACGTCMKLREQKSTESCPISGLEDLYSLINTADKVLTF</sequence>
<dbReference type="SUPFAM" id="SSF75169">
    <property type="entry name" value="DsrEFH-like"/>
    <property type="match status" value="1"/>
</dbReference>
<dbReference type="GO" id="GO:0005829">
    <property type="term" value="C:cytosol"/>
    <property type="evidence" value="ECO:0007669"/>
    <property type="project" value="TreeGrafter"/>
</dbReference>
<name>A0A0G0T4W5_9BACT</name>
<dbReference type="AlphaFoldDB" id="A0A0G0T4W5"/>
<accession>A0A0G0T4W5</accession>
<dbReference type="PANTHER" id="PTHR34874:SF1">
    <property type="entry name" value="PROTEIN YCHN"/>
    <property type="match status" value="1"/>
</dbReference>
<dbReference type="InterPro" id="IPR003787">
    <property type="entry name" value="Sulphur_relay_DsrE/F-like"/>
</dbReference>
<gene>
    <name evidence="1" type="ORF">UT64_C0019G0008</name>
</gene>
<dbReference type="Proteomes" id="UP000034137">
    <property type="component" value="Unassembled WGS sequence"/>
</dbReference>
<evidence type="ECO:0000313" key="1">
    <source>
        <dbReference type="EMBL" id="KKR32902.1"/>
    </source>
</evidence>
<protein>
    <submittedName>
        <fullName evidence="1">DsrE family protein</fullName>
    </submittedName>
</protein>